<name>A0A0F9BBB3_9ZZZZ</name>
<feature type="non-terminal residue" evidence="1">
    <location>
        <position position="63"/>
    </location>
</feature>
<gene>
    <name evidence="1" type="ORF">LCGC14_2470090</name>
</gene>
<evidence type="ECO:0000313" key="1">
    <source>
        <dbReference type="EMBL" id="KKL18980.1"/>
    </source>
</evidence>
<reference evidence="1" key="1">
    <citation type="journal article" date="2015" name="Nature">
        <title>Complex archaea that bridge the gap between prokaryotes and eukaryotes.</title>
        <authorList>
            <person name="Spang A."/>
            <person name="Saw J.H."/>
            <person name="Jorgensen S.L."/>
            <person name="Zaremba-Niedzwiedzka K."/>
            <person name="Martijn J."/>
            <person name="Lind A.E."/>
            <person name="van Eijk R."/>
            <person name="Schleper C."/>
            <person name="Guy L."/>
            <person name="Ettema T.J."/>
        </authorList>
    </citation>
    <scope>NUCLEOTIDE SEQUENCE</scope>
</reference>
<comment type="caution">
    <text evidence="1">The sequence shown here is derived from an EMBL/GenBank/DDBJ whole genome shotgun (WGS) entry which is preliminary data.</text>
</comment>
<dbReference type="EMBL" id="LAZR01038655">
    <property type="protein sequence ID" value="KKL18980.1"/>
    <property type="molecule type" value="Genomic_DNA"/>
</dbReference>
<proteinExistence type="predicted"/>
<sequence>MIKKNQKEPVENTRKKKILKKIESFIVDGKSIITSRDSLMWIRRIIVFIDNEFPRKKKYQEIK</sequence>
<accession>A0A0F9BBB3</accession>
<dbReference type="AlphaFoldDB" id="A0A0F9BBB3"/>
<protein>
    <submittedName>
        <fullName evidence="1">Uncharacterized protein</fullName>
    </submittedName>
</protein>
<organism evidence="1">
    <name type="scientific">marine sediment metagenome</name>
    <dbReference type="NCBI Taxonomy" id="412755"/>
    <lineage>
        <taxon>unclassified sequences</taxon>
        <taxon>metagenomes</taxon>
        <taxon>ecological metagenomes</taxon>
    </lineage>
</organism>